<comment type="miscellaneous">
    <text evidence="4">The porphobilinogen subunits are added to the dipyrromethane group.</text>
</comment>
<dbReference type="GO" id="GO:0004418">
    <property type="term" value="F:hydroxymethylbilane synthase activity"/>
    <property type="evidence" value="ECO:0007669"/>
    <property type="project" value="UniProtKB-UniRule"/>
</dbReference>
<keyword evidence="8" id="KW-1185">Reference proteome</keyword>
<accession>A0A2K5AP83</accession>
<dbReference type="SUPFAM" id="SSF54782">
    <property type="entry name" value="Porphobilinogen deaminase (hydroxymethylbilane synthase), C-terminal domain"/>
    <property type="match status" value="1"/>
</dbReference>
<sequence length="321" mass="34593">MRLLVGSRGSRLSLVQTEHVISLLKHVDSSIEFEIVTIKTKGDMDARPLYTIDGKGVFEKEVDQAVLSGSVHLAVHSMKDVPSDLHEDLVIAAVPKRDSPYDMLISKGQGYSLTSLPSKSVIGTSSLRRLVQLKRVRGDLVVKPIRGNVDTRIGKMLNGEYDAVVLAEAGLSRLGLGSGSGLRPYFVERLSKDIMMPAPGQGALAVVVRKDSNDLIRLLKGIEDIASRAEIEAERVLLREMNAGCRMPLGALARAYPSGLLTLEACIISADGRDVVRASASSSIADAEGLGAMVARSLLEQGARRISEEWRSTVEHSNASI</sequence>
<dbReference type="Proteomes" id="UP000236248">
    <property type="component" value="Chromosome NCAV"/>
</dbReference>
<dbReference type="InterPro" id="IPR022418">
    <property type="entry name" value="Porphobilinogen_deaminase_C"/>
</dbReference>
<feature type="domain" description="Porphobilinogen deaminase C-terminal" evidence="6">
    <location>
        <begin position="230"/>
        <end position="299"/>
    </location>
</feature>
<dbReference type="PRINTS" id="PR00151">
    <property type="entry name" value="PORPHBDMNASE"/>
</dbReference>
<comment type="similarity">
    <text evidence="1 4">Belongs to the HMBS family.</text>
</comment>
<evidence type="ECO:0000313" key="8">
    <source>
        <dbReference type="Proteomes" id="UP000236248"/>
    </source>
</evidence>
<dbReference type="KEGG" id="ncv:NCAV_0221"/>
<dbReference type="SUPFAM" id="SSF53850">
    <property type="entry name" value="Periplasmic binding protein-like II"/>
    <property type="match status" value="1"/>
</dbReference>
<evidence type="ECO:0000313" key="7">
    <source>
        <dbReference type="EMBL" id="SPC33419.1"/>
    </source>
</evidence>
<dbReference type="Pfam" id="PF01379">
    <property type="entry name" value="Porphobil_deam"/>
    <property type="match status" value="1"/>
</dbReference>
<dbReference type="AlphaFoldDB" id="A0A2K5AP83"/>
<dbReference type="InterPro" id="IPR036803">
    <property type="entry name" value="Porphobilinogen_deaminase_C_sf"/>
</dbReference>
<feature type="domain" description="Porphobilinogen deaminase N-terminal" evidence="5">
    <location>
        <begin position="4"/>
        <end position="215"/>
    </location>
</feature>
<comment type="cofactor">
    <cofactor evidence="4">
        <name>dipyrromethane</name>
        <dbReference type="ChEBI" id="CHEBI:60342"/>
    </cofactor>
    <text evidence="4">Binds 1 dipyrromethane group covalently.</text>
</comment>
<keyword evidence="3 4" id="KW-0627">Porphyrin biosynthesis</keyword>
<dbReference type="Gene3D" id="3.30.160.40">
    <property type="entry name" value="Porphobilinogen deaminase, C-terminal domain"/>
    <property type="match status" value="1"/>
</dbReference>
<dbReference type="InterPro" id="IPR000860">
    <property type="entry name" value="HemC"/>
</dbReference>
<proteinExistence type="inferred from homology"/>
<reference evidence="8" key="1">
    <citation type="submission" date="2018-01" db="EMBL/GenBank/DDBJ databases">
        <authorList>
            <person name="Kerou L M."/>
        </authorList>
    </citation>
    <scope>NUCLEOTIDE SEQUENCE [LARGE SCALE GENOMIC DNA]</scope>
    <source>
        <strain evidence="8">SCU2</strain>
    </source>
</reference>
<dbReference type="GeneID" id="41594322"/>
<dbReference type="PIRSF" id="PIRSF001438">
    <property type="entry name" value="4pyrrol_synth_OHMeBilane_synth"/>
    <property type="match status" value="1"/>
</dbReference>
<dbReference type="InterPro" id="IPR022417">
    <property type="entry name" value="Porphobilin_deaminase_N"/>
</dbReference>
<evidence type="ECO:0000259" key="6">
    <source>
        <dbReference type="Pfam" id="PF03900"/>
    </source>
</evidence>
<dbReference type="Gene3D" id="3.40.190.10">
    <property type="entry name" value="Periplasmic binding protein-like II"/>
    <property type="match status" value="2"/>
</dbReference>
<gene>
    <name evidence="4 7" type="primary">hemC</name>
    <name evidence="7" type="ORF">NCAV_0221</name>
</gene>
<evidence type="ECO:0000256" key="1">
    <source>
        <dbReference type="ARBA" id="ARBA00005638"/>
    </source>
</evidence>
<dbReference type="GO" id="GO:0005737">
    <property type="term" value="C:cytoplasm"/>
    <property type="evidence" value="ECO:0007669"/>
    <property type="project" value="UniProtKB-UniRule"/>
</dbReference>
<dbReference type="PANTHER" id="PTHR11557:SF0">
    <property type="entry name" value="PORPHOBILINOGEN DEAMINASE"/>
    <property type="match status" value="1"/>
</dbReference>
<keyword evidence="2 4" id="KW-0808">Transferase</keyword>
<organism evidence="7 8">
    <name type="scientific">Candidatus Nitrosocaldus cavascurensis</name>
    <dbReference type="NCBI Taxonomy" id="2058097"/>
    <lineage>
        <taxon>Archaea</taxon>
        <taxon>Nitrososphaerota</taxon>
        <taxon>Nitrososphaeria</taxon>
        <taxon>Candidatus Nitrosocaldales</taxon>
        <taxon>Candidatus Nitrosocaldaceae</taxon>
        <taxon>Candidatus Nitrosocaldus</taxon>
    </lineage>
</organism>
<dbReference type="Pfam" id="PF03900">
    <property type="entry name" value="Porphobil_deamC"/>
    <property type="match status" value="1"/>
</dbReference>
<evidence type="ECO:0000256" key="4">
    <source>
        <dbReference type="HAMAP-Rule" id="MF_00260"/>
    </source>
</evidence>
<dbReference type="NCBIfam" id="TIGR00212">
    <property type="entry name" value="hemC"/>
    <property type="match status" value="1"/>
</dbReference>
<evidence type="ECO:0000259" key="5">
    <source>
        <dbReference type="Pfam" id="PF01379"/>
    </source>
</evidence>
<protein>
    <recommendedName>
        <fullName evidence="4">Probable porphobilinogen deaminase</fullName>
        <shortName evidence="4">PBG</shortName>
        <ecNumber evidence="4">2.5.1.61</ecNumber>
    </recommendedName>
    <alternativeName>
        <fullName evidence="4">Hydroxymethylbilane synthase</fullName>
        <shortName evidence="4">HMBS</shortName>
    </alternativeName>
    <alternativeName>
        <fullName evidence="4">Pre-uroporphyrinogen synthase</fullName>
    </alternativeName>
</protein>
<comment type="catalytic activity">
    <reaction evidence="4">
        <text>4 porphobilinogen + H2O = hydroxymethylbilane + 4 NH4(+)</text>
        <dbReference type="Rhea" id="RHEA:13185"/>
        <dbReference type="ChEBI" id="CHEBI:15377"/>
        <dbReference type="ChEBI" id="CHEBI:28938"/>
        <dbReference type="ChEBI" id="CHEBI:57845"/>
        <dbReference type="ChEBI" id="CHEBI:58126"/>
        <dbReference type="EC" id="2.5.1.61"/>
    </reaction>
</comment>
<evidence type="ECO:0000256" key="3">
    <source>
        <dbReference type="ARBA" id="ARBA00023244"/>
    </source>
</evidence>
<dbReference type="HAMAP" id="MF_00260">
    <property type="entry name" value="Porphobil_deam"/>
    <property type="match status" value="1"/>
</dbReference>
<dbReference type="EMBL" id="LT981265">
    <property type="protein sequence ID" value="SPC33419.1"/>
    <property type="molecule type" value="Genomic_DNA"/>
</dbReference>
<evidence type="ECO:0000256" key="2">
    <source>
        <dbReference type="ARBA" id="ARBA00022679"/>
    </source>
</evidence>
<dbReference type="PANTHER" id="PTHR11557">
    <property type="entry name" value="PORPHOBILINOGEN DEAMINASE"/>
    <property type="match status" value="1"/>
</dbReference>
<name>A0A2K5AP83_9ARCH</name>
<dbReference type="RefSeq" id="WP_103287755.1">
    <property type="nucleotide sequence ID" value="NZ_LT981265.1"/>
</dbReference>
<dbReference type="EC" id="2.5.1.61" evidence="4"/>
<dbReference type="FunFam" id="3.40.190.10:FF:000005">
    <property type="entry name" value="Porphobilinogen deaminase"/>
    <property type="match status" value="1"/>
</dbReference>
<feature type="modified residue" description="S-(dipyrrolylmethanemethyl)cysteine" evidence="4">
    <location>
        <position position="245"/>
    </location>
</feature>
<dbReference type="GO" id="GO:0006782">
    <property type="term" value="P:protoporphyrinogen IX biosynthetic process"/>
    <property type="evidence" value="ECO:0007669"/>
    <property type="project" value="UniProtKB-UniRule"/>
</dbReference>
<comment type="function">
    <text evidence="4">Tetrapolymerization of the monopyrrole PBG into the hydroxymethylbilane pre-uroporphyrinogen in several discrete steps.</text>
</comment>